<dbReference type="InParanoid" id="A0A2J7R1Y3"/>
<dbReference type="EMBL" id="NEVH01008202">
    <property type="protein sequence ID" value="PNF34847.1"/>
    <property type="molecule type" value="Genomic_DNA"/>
</dbReference>
<dbReference type="InterPro" id="IPR008688">
    <property type="entry name" value="ATP_synth_Bsub_B/MI25"/>
</dbReference>
<keyword evidence="4 9" id="KW-0375">Hydrogen ion transport</keyword>
<evidence type="ECO:0000256" key="4">
    <source>
        <dbReference type="ARBA" id="ARBA00022781"/>
    </source>
</evidence>
<dbReference type="AlphaFoldDB" id="A0A2J7R1Y3"/>
<evidence type="ECO:0000256" key="3">
    <source>
        <dbReference type="ARBA" id="ARBA00022547"/>
    </source>
</evidence>
<evidence type="ECO:0000256" key="2">
    <source>
        <dbReference type="ARBA" id="ARBA00022448"/>
    </source>
</evidence>
<dbReference type="Gene3D" id="1.20.5.2210">
    <property type="match status" value="1"/>
</dbReference>
<comment type="similarity">
    <text evidence="1 9">Belongs to the eukaryotic ATPase B chain family.</text>
</comment>
<evidence type="ECO:0000256" key="7">
    <source>
        <dbReference type="ARBA" id="ARBA00023128"/>
    </source>
</evidence>
<dbReference type="InterPro" id="IPR013837">
    <property type="entry name" value="ATP_synth_F0_suB"/>
</dbReference>
<proteinExistence type="inferred from homology"/>
<keyword evidence="5 9" id="KW-0999">Mitochondrion inner membrane</keyword>
<keyword evidence="3 9" id="KW-0138">CF(0)</keyword>
<sequence length="243" mass="28354">MLSRFAFRSVQHSRHLLGVRCSQTAAASGERDEVNFPRPVRAEFPDKVRHGFIPEEWFKFFYNKTGVTGSYTFGVGLATYLLSKEIYVLEHEFYTGVSLFIMVVFAVKKLGPKLAAYLDKEIDEIERSWKQGRLNEIETYTEAIEEEKKEQWRAEGQKDLFLAKRENVALQLEAAYRERLMTVYSEVKRRLDYQVERQNVDRRIAHRHMVAWIVQNVLKSISPQQEKESLAKCIADLRALAKA</sequence>
<keyword evidence="2 9" id="KW-0813">Transport</keyword>
<dbReference type="PANTHER" id="PTHR12733:SF3">
    <property type="entry name" value="ATP SYNTHASE F(0) COMPLEX SUBUNIT B1, MITOCHONDRIAL"/>
    <property type="match status" value="1"/>
</dbReference>
<dbReference type="SUPFAM" id="SSF161060">
    <property type="entry name" value="ATP synthase B chain-like"/>
    <property type="match status" value="1"/>
</dbReference>
<dbReference type="Pfam" id="PF05405">
    <property type="entry name" value="Mt_ATP-synt_B"/>
    <property type="match status" value="1"/>
</dbReference>
<dbReference type="PANTHER" id="PTHR12733">
    <property type="entry name" value="MITOCHONDRIAL ATP SYNTHASE B CHAIN"/>
    <property type="match status" value="1"/>
</dbReference>
<keyword evidence="8 9" id="KW-0472">Membrane</keyword>
<dbReference type="STRING" id="105785.A0A2J7R1Y3"/>
<organism evidence="10 11">
    <name type="scientific">Cryptotermes secundus</name>
    <dbReference type="NCBI Taxonomy" id="105785"/>
    <lineage>
        <taxon>Eukaryota</taxon>
        <taxon>Metazoa</taxon>
        <taxon>Ecdysozoa</taxon>
        <taxon>Arthropoda</taxon>
        <taxon>Hexapoda</taxon>
        <taxon>Insecta</taxon>
        <taxon>Pterygota</taxon>
        <taxon>Neoptera</taxon>
        <taxon>Polyneoptera</taxon>
        <taxon>Dictyoptera</taxon>
        <taxon>Blattodea</taxon>
        <taxon>Blattoidea</taxon>
        <taxon>Termitoidae</taxon>
        <taxon>Kalotermitidae</taxon>
        <taxon>Cryptotermitinae</taxon>
        <taxon>Cryptotermes</taxon>
    </lineage>
</organism>
<comment type="caution">
    <text evidence="10">The sequence shown here is derived from an EMBL/GenBank/DDBJ whole genome shotgun (WGS) entry which is preliminary data.</text>
</comment>
<evidence type="ECO:0000256" key="9">
    <source>
        <dbReference type="RuleBase" id="RU368017"/>
    </source>
</evidence>
<evidence type="ECO:0000256" key="6">
    <source>
        <dbReference type="ARBA" id="ARBA00023065"/>
    </source>
</evidence>
<dbReference type="FunCoup" id="A0A2J7R1Y3">
    <property type="interactions" value="1024"/>
</dbReference>
<evidence type="ECO:0000313" key="11">
    <source>
        <dbReference type="Proteomes" id="UP000235965"/>
    </source>
</evidence>
<keyword evidence="7 9" id="KW-0496">Mitochondrion</keyword>
<evidence type="ECO:0000256" key="8">
    <source>
        <dbReference type="ARBA" id="ARBA00023136"/>
    </source>
</evidence>
<accession>A0A2J7R1Y3</accession>
<dbReference type="GO" id="GO:0005743">
    <property type="term" value="C:mitochondrial inner membrane"/>
    <property type="evidence" value="ECO:0007669"/>
    <property type="project" value="UniProtKB-SubCell"/>
</dbReference>
<dbReference type="FunFam" id="1.20.5.2210:FF:000003">
    <property type="entry name" value="ATP synthase subunit B"/>
    <property type="match status" value="1"/>
</dbReference>
<protein>
    <recommendedName>
        <fullName evidence="9">ATP synthase subunit b</fullName>
    </recommendedName>
</protein>
<dbReference type="GO" id="GO:0045259">
    <property type="term" value="C:proton-transporting ATP synthase complex"/>
    <property type="evidence" value="ECO:0007669"/>
    <property type="project" value="UniProtKB-KW"/>
</dbReference>
<keyword evidence="11" id="KW-1185">Reference proteome</keyword>
<dbReference type="OrthoDB" id="67388at2759"/>
<comment type="subunit">
    <text evidence="9">F-type ATPases have 2 components, CF(1) - the catalytic core - and CF(0) - the membrane proton channel. CF(1) and CF(0) have multiple subunits.</text>
</comment>
<comment type="function">
    <text evidence="9">Subunit b, of the mitochondrial membrane ATP synthase complex (F(1)F(0) ATP synthase or Complex V) that produces ATP from ADP in the presence of a proton gradient across the membrane which is generated by electron transport complexes of the respiratory chain. ATP synthase complex consist of a soluble F(1) head domain - the catalytic core - and a membrane F(1) domain - the membrane proton channel. These two domains are linked by a central stalk rotating inside the F(1) region and a stationary peripheral stalk. During catalysis, ATP synthesis in the catalytic domain of F(1) is coupled via a rotary mechanism of the central stalk subunits to proton translocation. In vivo, can only synthesize ATP although its ATP hydrolase activity can be activated artificially in vitro. Part of the complex F(0) domain. Part of the complex F(0) domain and the peripheric stalk, which acts as a stator to hold the catalytic alpha(3)beta(3) subcomplex and subunit a/ATP6 static relative to the rotary elements.</text>
</comment>
<dbReference type="GO" id="GO:0046933">
    <property type="term" value="F:proton-transporting ATP synthase activity, rotational mechanism"/>
    <property type="evidence" value="ECO:0007669"/>
    <property type="project" value="TreeGrafter"/>
</dbReference>
<keyword evidence="6 9" id="KW-0406">Ion transport</keyword>
<evidence type="ECO:0000256" key="5">
    <source>
        <dbReference type="ARBA" id="ARBA00022792"/>
    </source>
</evidence>
<comment type="subcellular location">
    <subcellularLocation>
        <location evidence="9">Mitochondrion</location>
    </subcellularLocation>
    <subcellularLocation>
        <location evidence="9">Mitochondrion inner membrane</location>
    </subcellularLocation>
</comment>
<gene>
    <name evidence="10" type="primary">ATPsynB</name>
    <name evidence="10" type="ORF">B7P43_G03744</name>
</gene>
<dbReference type="Proteomes" id="UP000235965">
    <property type="component" value="Unassembled WGS sequence"/>
</dbReference>
<evidence type="ECO:0000313" key="10">
    <source>
        <dbReference type="EMBL" id="PNF34847.1"/>
    </source>
</evidence>
<evidence type="ECO:0000256" key="1">
    <source>
        <dbReference type="ARBA" id="ARBA00007479"/>
    </source>
</evidence>
<name>A0A2J7R1Y3_9NEOP</name>
<reference evidence="10 11" key="1">
    <citation type="submission" date="2017-12" db="EMBL/GenBank/DDBJ databases">
        <title>Hemimetabolous genomes reveal molecular basis of termite eusociality.</title>
        <authorList>
            <person name="Harrison M.C."/>
            <person name="Jongepier E."/>
            <person name="Robertson H.M."/>
            <person name="Arning N."/>
            <person name="Bitard-Feildel T."/>
            <person name="Chao H."/>
            <person name="Childers C.P."/>
            <person name="Dinh H."/>
            <person name="Doddapaneni H."/>
            <person name="Dugan S."/>
            <person name="Gowin J."/>
            <person name="Greiner C."/>
            <person name="Han Y."/>
            <person name="Hu H."/>
            <person name="Hughes D.S.T."/>
            <person name="Huylmans A.-K."/>
            <person name="Kemena C."/>
            <person name="Kremer L.P.M."/>
            <person name="Lee S.L."/>
            <person name="Lopez-Ezquerra A."/>
            <person name="Mallet L."/>
            <person name="Monroy-Kuhn J.M."/>
            <person name="Moser A."/>
            <person name="Murali S.C."/>
            <person name="Muzny D.M."/>
            <person name="Otani S."/>
            <person name="Piulachs M.-D."/>
            <person name="Poelchau M."/>
            <person name="Qu J."/>
            <person name="Schaub F."/>
            <person name="Wada-Katsumata A."/>
            <person name="Worley K.C."/>
            <person name="Xie Q."/>
            <person name="Ylla G."/>
            <person name="Poulsen M."/>
            <person name="Gibbs R.A."/>
            <person name="Schal C."/>
            <person name="Richards S."/>
            <person name="Belles X."/>
            <person name="Korb J."/>
            <person name="Bornberg-Bauer E."/>
        </authorList>
    </citation>
    <scope>NUCLEOTIDE SEQUENCE [LARGE SCALE GENOMIC DNA]</scope>
    <source>
        <tissue evidence="10">Whole body</tissue>
    </source>
</reference>